<dbReference type="CDD" id="cd01038">
    <property type="entry name" value="Endonuclease_DUF559"/>
    <property type="match status" value="1"/>
</dbReference>
<evidence type="ECO:0000259" key="1">
    <source>
        <dbReference type="Pfam" id="PF04480"/>
    </source>
</evidence>
<keyword evidence="2" id="KW-0540">Nuclease</keyword>
<name>A0A2T9JYH2_9CAUL</name>
<keyword evidence="3" id="KW-1185">Reference proteome</keyword>
<feature type="domain" description="DUF559" evidence="1">
    <location>
        <begin position="2"/>
        <end position="108"/>
    </location>
</feature>
<dbReference type="EMBL" id="QDKQ01000045">
    <property type="protein sequence ID" value="PVM88747.1"/>
    <property type="molecule type" value="Genomic_DNA"/>
</dbReference>
<dbReference type="SUPFAM" id="SSF52980">
    <property type="entry name" value="Restriction endonuclease-like"/>
    <property type="match status" value="1"/>
</dbReference>
<evidence type="ECO:0000313" key="2">
    <source>
        <dbReference type="EMBL" id="PVM88747.1"/>
    </source>
</evidence>
<dbReference type="RefSeq" id="WP_109101290.1">
    <property type="nucleotide sequence ID" value="NZ_QDKQ01000045.1"/>
</dbReference>
<dbReference type="Proteomes" id="UP000245073">
    <property type="component" value="Unassembled WGS sequence"/>
</dbReference>
<protein>
    <submittedName>
        <fullName evidence="2">Endonuclease</fullName>
    </submittedName>
</protein>
<organism evidence="2 3">
    <name type="scientific">Caulobacter endophyticus</name>
    <dbReference type="NCBI Taxonomy" id="2172652"/>
    <lineage>
        <taxon>Bacteria</taxon>
        <taxon>Pseudomonadati</taxon>
        <taxon>Pseudomonadota</taxon>
        <taxon>Alphaproteobacteria</taxon>
        <taxon>Caulobacterales</taxon>
        <taxon>Caulobacteraceae</taxon>
        <taxon>Caulobacter</taxon>
    </lineage>
</organism>
<keyword evidence="2" id="KW-0255">Endonuclease</keyword>
<dbReference type="PANTHER" id="PTHR38590">
    <property type="entry name" value="BLL0828 PROTEIN"/>
    <property type="match status" value="1"/>
</dbReference>
<dbReference type="InterPro" id="IPR047216">
    <property type="entry name" value="Endonuclease_DUF559_bact"/>
</dbReference>
<dbReference type="InterPro" id="IPR011335">
    <property type="entry name" value="Restrct_endonuc-II-like"/>
</dbReference>
<dbReference type="OrthoDB" id="9798754at2"/>
<keyword evidence="2" id="KW-0378">Hydrolase</keyword>
<evidence type="ECO:0000313" key="3">
    <source>
        <dbReference type="Proteomes" id="UP000245073"/>
    </source>
</evidence>
<accession>A0A2T9JYH2</accession>
<sequence length="130" mass="14523">MDTTANACRLRRDQTLAEKTLWKLVRNRRLGGFRFLRQVPIDRYFADFVCEAGKLIVELDGASHEGREDYDACRTQTLELFGYVVLRLPNERVLGDPGGAAEDILAVLRLDRLKPLTLPPPAAAGPSLSL</sequence>
<dbReference type="Gene3D" id="3.40.960.10">
    <property type="entry name" value="VSR Endonuclease"/>
    <property type="match status" value="1"/>
</dbReference>
<dbReference type="GO" id="GO:0004519">
    <property type="term" value="F:endonuclease activity"/>
    <property type="evidence" value="ECO:0007669"/>
    <property type="project" value="UniProtKB-KW"/>
</dbReference>
<comment type="caution">
    <text evidence="2">The sequence shown here is derived from an EMBL/GenBank/DDBJ whole genome shotgun (WGS) entry which is preliminary data.</text>
</comment>
<reference evidence="2 3" key="1">
    <citation type="submission" date="2018-04" db="EMBL/GenBank/DDBJ databases">
        <title>The genome sequence of Caulobacter sp. 744.</title>
        <authorList>
            <person name="Gao J."/>
            <person name="Sun J."/>
        </authorList>
    </citation>
    <scope>NUCLEOTIDE SEQUENCE [LARGE SCALE GENOMIC DNA]</scope>
    <source>
        <strain evidence="2 3">774</strain>
    </source>
</reference>
<dbReference type="Pfam" id="PF04480">
    <property type="entry name" value="DUF559"/>
    <property type="match status" value="1"/>
</dbReference>
<proteinExistence type="predicted"/>
<dbReference type="InterPro" id="IPR007569">
    <property type="entry name" value="DUF559"/>
</dbReference>
<dbReference type="AlphaFoldDB" id="A0A2T9JYH2"/>
<gene>
    <name evidence="2" type="ORF">DDF67_12885</name>
</gene>
<dbReference type="PANTHER" id="PTHR38590:SF1">
    <property type="entry name" value="BLL0828 PROTEIN"/>
    <property type="match status" value="1"/>
</dbReference>